<feature type="coiled-coil region" evidence="2">
    <location>
        <begin position="606"/>
        <end position="640"/>
    </location>
</feature>
<dbReference type="PANTHER" id="PTHR46894:SF1">
    <property type="entry name" value="TSC22 DOMAIN FAMILY PROTEIN 2"/>
    <property type="match status" value="1"/>
</dbReference>
<dbReference type="Pfam" id="PF01166">
    <property type="entry name" value="TSC22"/>
    <property type="match status" value="1"/>
</dbReference>
<feature type="compositionally biased region" description="Low complexity" evidence="3">
    <location>
        <begin position="350"/>
        <end position="370"/>
    </location>
</feature>
<feature type="compositionally biased region" description="Polar residues" evidence="3">
    <location>
        <begin position="62"/>
        <end position="76"/>
    </location>
</feature>
<keyword evidence="4" id="KW-1133">Transmembrane helix</keyword>
<dbReference type="EMBL" id="AYCK01001567">
    <property type="status" value="NOT_ANNOTATED_CDS"/>
    <property type="molecule type" value="Genomic_DNA"/>
</dbReference>
<proteinExistence type="inferred from homology"/>
<dbReference type="Gene3D" id="1.20.5.490">
    <property type="entry name" value="Single helix bin"/>
    <property type="match status" value="1"/>
</dbReference>
<accession>A0A096LYJ6</accession>
<keyword evidence="6" id="KW-1185">Reference proteome</keyword>
<dbReference type="GeneTree" id="ENSGT00940000159144"/>
<reference evidence="6" key="1">
    <citation type="submission" date="2013-10" db="EMBL/GenBank/DDBJ databases">
        <authorList>
            <person name="Schartl M."/>
            <person name="Warren W."/>
        </authorList>
    </citation>
    <scope>NUCLEOTIDE SEQUENCE [LARGE SCALE GENOMIC DNA]</scope>
    <source>
        <strain evidence="6">female</strain>
    </source>
</reference>
<sequence>MSKITGKKRSCFEITSVTPAQKSEPEAGGIVVGDGSERLDDPQEPRTDPRSPGGCDRISPDDTWNNVGENQEGQLPFTSPFIGGISMKSTSSGRNTPHNVGGSVPFVPSSHIVTSATAVITSMSHTAPSNSCSSRFRVIKLDHSNGEPFRRGRWTCTEFYVKESDSGVHRTVDSLKSSPSIDHSVDRDSGLGATCNSIVGSSAFPAQALENSIDSGYSVSAGYHTHSQAPESLQQGYSLSPHIGSGASAFQPTGTPQTFIPDSLNGVHHSAIIPPASLPQQFAYSPLPSQQHFGSSTQNLPITSSSIGSTSQVSSPQFTLAGPGAQGPSGDVSFMHQVANASVVAPVISGSTQQQPSGGAGSAPAPSATAVSIHSGGQNVPATVPSTTSVPPGVSSQAPGVAGLIQLQGAGAEPWGLPSFCRPLMSLEAVNALFPSLFTLLMLQSVFHSHHCLCFGSLTVQCERSKGLGNAYSHIFHELNARVQQQVVVNANVSIHSSRFRRSGPDHFSAKKTQQIVFQSRSSGTNALHILDHPYSFIFTIPGFLLLFVFTVRHKCRNPSTTFYQTFRLSRLRGSKPIKDSASGANVVAIDNKIEQAMDLVKSHLMYAVREEVEVLKEQIKELYERNSVLERENAVLKSLANTHQLSQLSNQLSCLSSPQLQLHQPPFIKNSTHSLVHHEGSQGVSYQPNITSA</sequence>
<dbReference type="Proteomes" id="UP000028760">
    <property type="component" value="Unassembled WGS sequence"/>
</dbReference>
<name>A0A096LYJ6_POEFO</name>
<dbReference type="GO" id="GO:0006357">
    <property type="term" value="P:regulation of transcription by RNA polymerase II"/>
    <property type="evidence" value="ECO:0007669"/>
    <property type="project" value="InterPro"/>
</dbReference>
<evidence type="ECO:0000313" key="6">
    <source>
        <dbReference type="Proteomes" id="UP000028760"/>
    </source>
</evidence>
<dbReference type="InterPro" id="IPR047862">
    <property type="entry name" value="TSC22/BUN_CS"/>
</dbReference>
<feature type="transmembrane region" description="Helical" evidence="4">
    <location>
        <begin position="535"/>
        <end position="552"/>
    </location>
</feature>
<reference evidence="5" key="2">
    <citation type="submission" date="2025-08" db="UniProtKB">
        <authorList>
            <consortium name="Ensembl"/>
        </authorList>
    </citation>
    <scope>IDENTIFICATION</scope>
</reference>
<dbReference type="FunFam" id="1.20.5.490:FF:000002">
    <property type="entry name" value="TSC22 domain family, member 1"/>
    <property type="match status" value="1"/>
</dbReference>
<dbReference type="SUPFAM" id="SSF58026">
    <property type="entry name" value="Delta-sleep-inducing peptide immunoreactive peptide"/>
    <property type="match status" value="1"/>
</dbReference>
<feature type="region of interest" description="Disordered" evidence="3">
    <location>
        <begin position="1"/>
        <end position="76"/>
    </location>
</feature>
<feature type="compositionally biased region" description="Basic and acidic residues" evidence="3">
    <location>
        <begin position="35"/>
        <end position="49"/>
    </location>
</feature>
<dbReference type="InterPro" id="IPR000580">
    <property type="entry name" value="TSC22/Bun"/>
</dbReference>
<dbReference type="Ensembl" id="ENSPFOT00000025094.1">
    <property type="protein sequence ID" value="ENSPFOP00000024237.1"/>
    <property type="gene ID" value="ENSPFOG00000021715.1"/>
</dbReference>
<dbReference type="CDD" id="cd21941">
    <property type="entry name" value="ZIP_TSC22D4"/>
    <property type="match status" value="1"/>
</dbReference>
<protein>
    <submittedName>
        <fullName evidence="5">TSC22 domain family 2</fullName>
    </submittedName>
</protein>
<evidence type="ECO:0000256" key="3">
    <source>
        <dbReference type="SAM" id="MobiDB-lite"/>
    </source>
</evidence>
<evidence type="ECO:0000313" key="5">
    <source>
        <dbReference type="Ensembl" id="ENSPFOP00000024237.1"/>
    </source>
</evidence>
<feature type="region of interest" description="Disordered" evidence="3">
    <location>
        <begin position="350"/>
        <end position="395"/>
    </location>
</feature>
<feature type="compositionally biased region" description="Low complexity" evidence="3">
    <location>
        <begin position="380"/>
        <end position="395"/>
    </location>
</feature>
<dbReference type="AlphaFoldDB" id="A0A096LYJ6"/>
<evidence type="ECO:0000256" key="4">
    <source>
        <dbReference type="SAM" id="Phobius"/>
    </source>
</evidence>
<evidence type="ECO:0000256" key="2">
    <source>
        <dbReference type="SAM" id="Coils"/>
    </source>
</evidence>
<evidence type="ECO:0000256" key="1">
    <source>
        <dbReference type="ARBA" id="ARBA00007908"/>
    </source>
</evidence>
<keyword evidence="4" id="KW-0812">Transmembrane</keyword>
<keyword evidence="2" id="KW-0175">Coiled coil</keyword>
<feature type="compositionally biased region" description="Low complexity" evidence="3">
    <location>
        <begin position="301"/>
        <end position="317"/>
    </location>
</feature>
<feature type="compositionally biased region" description="Polar residues" evidence="3">
    <location>
        <begin position="283"/>
        <end position="300"/>
    </location>
</feature>
<feature type="region of interest" description="Disordered" evidence="3">
    <location>
        <begin position="283"/>
        <end position="332"/>
    </location>
</feature>
<organism evidence="5 6">
    <name type="scientific">Poecilia formosa</name>
    <name type="common">Amazon molly</name>
    <name type="synonym">Limia formosa</name>
    <dbReference type="NCBI Taxonomy" id="48698"/>
    <lineage>
        <taxon>Eukaryota</taxon>
        <taxon>Metazoa</taxon>
        <taxon>Chordata</taxon>
        <taxon>Craniata</taxon>
        <taxon>Vertebrata</taxon>
        <taxon>Euteleostomi</taxon>
        <taxon>Actinopterygii</taxon>
        <taxon>Neopterygii</taxon>
        <taxon>Teleostei</taxon>
        <taxon>Neoteleostei</taxon>
        <taxon>Acanthomorphata</taxon>
        <taxon>Ovalentaria</taxon>
        <taxon>Atherinomorphae</taxon>
        <taxon>Cyprinodontiformes</taxon>
        <taxon>Poeciliidae</taxon>
        <taxon>Poeciliinae</taxon>
        <taxon>Poecilia</taxon>
    </lineage>
</organism>
<dbReference type="InterPro" id="IPR053049">
    <property type="entry name" value="TSC22_domain_protein_2"/>
</dbReference>
<dbReference type="PROSITE" id="PS01289">
    <property type="entry name" value="TSC22"/>
    <property type="match status" value="1"/>
</dbReference>
<reference evidence="5" key="3">
    <citation type="submission" date="2025-09" db="UniProtKB">
        <authorList>
            <consortium name="Ensembl"/>
        </authorList>
    </citation>
    <scope>IDENTIFICATION</scope>
</reference>
<keyword evidence="4" id="KW-0472">Membrane</keyword>
<comment type="similarity">
    <text evidence="1">Belongs to the TSC-22/Dip/Bun family.</text>
</comment>
<dbReference type="PANTHER" id="PTHR46894">
    <property type="entry name" value="TSC22 DOMAIN FAMILY PROTEIN 2"/>
    <property type="match status" value="1"/>
</dbReference>